<protein>
    <recommendedName>
        <fullName evidence="3">Serine kinase</fullName>
    </recommendedName>
</protein>
<evidence type="ECO:0000313" key="2">
    <source>
        <dbReference type="Proteomes" id="UP001595583"/>
    </source>
</evidence>
<accession>A0ABV7K7H2</accession>
<dbReference type="SUPFAM" id="SSF53795">
    <property type="entry name" value="PEP carboxykinase-like"/>
    <property type="match status" value="1"/>
</dbReference>
<dbReference type="Proteomes" id="UP001595583">
    <property type="component" value="Unassembled WGS sequence"/>
</dbReference>
<proteinExistence type="predicted"/>
<evidence type="ECO:0000313" key="1">
    <source>
        <dbReference type="EMBL" id="MFC3205363.1"/>
    </source>
</evidence>
<dbReference type="Gene3D" id="3.40.50.300">
    <property type="entry name" value="P-loop containing nucleotide triphosphate hydrolases"/>
    <property type="match status" value="1"/>
</dbReference>
<name>A0ABV7K7H2_9HYPH</name>
<reference evidence="2" key="1">
    <citation type="journal article" date="2019" name="Int. J. Syst. Evol. Microbiol.">
        <title>The Global Catalogue of Microorganisms (GCM) 10K type strain sequencing project: providing services to taxonomists for standard genome sequencing and annotation.</title>
        <authorList>
            <consortium name="The Broad Institute Genomics Platform"/>
            <consortium name="The Broad Institute Genome Sequencing Center for Infectious Disease"/>
            <person name="Wu L."/>
            <person name="Ma J."/>
        </authorList>
    </citation>
    <scope>NUCLEOTIDE SEQUENCE [LARGE SCALE GENOMIC DNA]</scope>
    <source>
        <strain evidence="2">KCTC 52165</strain>
    </source>
</reference>
<keyword evidence="2" id="KW-1185">Reference proteome</keyword>
<gene>
    <name evidence="1" type="ORF">ACFOHJ_03995</name>
</gene>
<evidence type="ECO:0008006" key="3">
    <source>
        <dbReference type="Google" id="ProtNLM"/>
    </source>
</evidence>
<sequence>MTIEHGYDLGEGTLAVTAERADLLGGFEHFLAARRLNNPAEPTVFVYIRVGAPALPPLGAVKLYSGSLLEEGECFFARLGDTYFMTFPGEASLEIDSLSGRAEMIVSPEHPKRATGSMAAIAIEFAYDHGGQQLLHTAGLALPEHGGMILVSAPSGTGKTTTALALARCGFSFAADDVVALRREGSRLMARGLPRALNIHRRTLAMLPWIPVRDDWRSNGEQSLPLSRLTGVIPLEDGELPISRLVLLRRGAVSAVEPLSATEALAALAADNVRGSLAGLTPLQNRRFAMLAEMARAIPACSVQVADGLAGLESVAETLKNRAAARSPGMRRGNA</sequence>
<dbReference type="InterPro" id="IPR027417">
    <property type="entry name" value="P-loop_NTPase"/>
</dbReference>
<organism evidence="1 2">
    <name type="scientific">Aquamicrobium soli</name>
    <dbReference type="NCBI Taxonomy" id="1811518"/>
    <lineage>
        <taxon>Bacteria</taxon>
        <taxon>Pseudomonadati</taxon>
        <taxon>Pseudomonadota</taxon>
        <taxon>Alphaproteobacteria</taxon>
        <taxon>Hyphomicrobiales</taxon>
        <taxon>Phyllobacteriaceae</taxon>
        <taxon>Aquamicrobium</taxon>
    </lineage>
</organism>
<dbReference type="RefSeq" id="WP_378218768.1">
    <property type="nucleotide sequence ID" value="NZ_JBHRTK010000004.1"/>
</dbReference>
<comment type="caution">
    <text evidence="1">The sequence shown here is derived from an EMBL/GenBank/DDBJ whole genome shotgun (WGS) entry which is preliminary data.</text>
</comment>
<dbReference type="EMBL" id="JBHRTK010000004">
    <property type="protein sequence ID" value="MFC3205363.1"/>
    <property type="molecule type" value="Genomic_DNA"/>
</dbReference>